<organism evidence="2 3">
    <name type="scientific">Ascochyta lentis</name>
    <dbReference type="NCBI Taxonomy" id="205686"/>
    <lineage>
        <taxon>Eukaryota</taxon>
        <taxon>Fungi</taxon>
        <taxon>Dikarya</taxon>
        <taxon>Ascomycota</taxon>
        <taxon>Pezizomycotina</taxon>
        <taxon>Dothideomycetes</taxon>
        <taxon>Pleosporomycetidae</taxon>
        <taxon>Pleosporales</taxon>
        <taxon>Pleosporineae</taxon>
        <taxon>Didymellaceae</taxon>
        <taxon>Ascochyta</taxon>
    </lineage>
</organism>
<feature type="compositionally biased region" description="Basic and acidic residues" evidence="1">
    <location>
        <begin position="443"/>
        <end position="454"/>
    </location>
</feature>
<keyword evidence="3" id="KW-1185">Reference proteome</keyword>
<proteinExistence type="predicted"/>
<feature type="compositionally biased region" description="Basic and acidic residues" evidence="1">
    <location>
        <begin position="206"/>
        <end position="216"/>
    </location>
</feature>
<feature type="compositionally biased region" description="Polar residues" evidence="1">
    <location>
        <begin position="460"/>
        <end position="469"/>
    </location>
</feature>
<feature type="region of interest" description="Disordered" evidence="1">
    <location>
        <begin position="348"/>
        <end position="543"/>
    </location>
</feature>
<evidence type="ECO:0000256" key="1">
    <source>
        <dbReference type="SAM" id="MobiDB-lite"/>
    </source>
</evidence>
<reference evidence="2" key="2">
    <citation type="submission" date="2020-09" db="EMBL/GenBank/DDBJ databases">
        <title>Reference genome assembly for Australian Ascochyta lentis isolate Al4.</title>
        <authorList>
            <person name="Lee R.C."/>
            <person name="Farfan-Caceres L.M."/>
            <person name="Debler J.W."/>
            <person name="Williams A.H."/>
            <person name="Henares B.M."/>
        </authorList>
    </citation>
    <scope>NUCLEOTIDE SEQUENCE</scope>
    <source>
        <strain evidence="2">Al4</strain>
    </source>
</reference>
<feature type="compositionally biased region" description="Basic and acidic residues" evidence="1">
    <location>
        <begin position="364"/>
        <end position="373"/>
    </location>
</feature>
<comment type="caution">
    <text evidence="2">The sequence shown here is derived from an EMBL/GenBank/DDBJ whole genome shotgun (WGS) entry which is preliminary data.</text>
</comment>
<feature type="compositionally biased region" description="Low complexity" evidence="1">
    <location>
        <begin position="528"/>
        <end position="543"/>
    </location>
</feature>
<evidence type="ECO:0000313" key="2">
    <source>
        <dbReference type="EMBL" id="KAF9697247.1"/>
    </source>
</evidence>
<feature type="region of interest" description="Disordered" evidence="1">
    <location>
        <begin position="269"/>
        <end position="308"/>
    </location>
</feature>
<accession>A0A8H7J698</accession>
<feature type="compositionally biased region" description="Polar residues" evidence="1">
    <location>
        <begin position="143"/>
        <end position="152"/>
    </location>
</feature>
<dbReference type="OrthoDB" id="3439035at2759"/>
<gene>
    <name evidence="2" type="ORF">EKO04_004810</name>
</gene>
<feature type="compositionally biased region" description="Polar residues" evidence="1">
    <location>
        <begin position="352"/>
        <end position="363"/>
    </location>
</feature>
<dbReference type="EMBL" id="RZGK01000008">
    <property type="protein sequence ID" value="KAF9697247.1"/>
    <property type="molecule type" value="Genomic_DNA"/>
</dbReference>
<protein>
    <submittedName>
        <fullName evidence="2">Uncharacterized protein</fullName>
    </submittedName>
</protein>
<reference evidence="2" key="1">
    <citation type="submission" date="2018-12" db="EMBL/GenBank/DDBJ databases">
        <authorList>
            <person name="Syme R.A."/>
            <person name="Farfan-Caceres L."/>
            <person name="Lichtenzveig J."/>
        </authorList>
    </citation>
    <scope>NUCLEOTIDE SEQUENCE</scope>
    <source>
        <strain evidence="2">Al4</strain>
    </source>
</reference>
<dbReference type="Proteomes" id="UP000651452">
    <property type="component" value="Unassembled WGS sequence"/>
</dbReference>
<sequence>MSLRRPLQPIPALSAHVSSTRYGRITTTSNQGTDGKVDMEDHVQDDVQDSGSVVSGLTSLEGDDEFEQQMIQNARDERRLNETLHGRPQPFRKARTHPRVGLTLGNLERNEALNSNNHVINNNNNVPYATGYHANARFAIKSPPSSIGSTHSDPAIHAPSGWGRKGRSSGKWMQSLMRDEPPQAQQTPAPPDDTIVEQHNLSGADAPRRSVEDSPLSHKSFNQGTPPNDHSGQLDLTFDMDECSIIASTPYIPRNTKLDDILERENMARLDGIPDTSREDVRRPPTHTHGAADTDPHSQQQGSAVRRLHNRANSWRSLSKSQLELGKENSPVAVYRKSVETVGTVERHVVANAQTQPVRPSSNQREDTQDLLRRFTRARNTPSPKASAPATRPQPTPPTQPHSSSQTAVNDASHTMLEGKKEAANEVSARETATAPTLASQEEPQREHRRDTPHDGTTPDVPSSAPTSEQVDETPMPVEHTILDPKTPVVMGGWVDTPGPRTAHKPVELPHPRSQSLEKSSPRKSRSSTRPTAAPTTNQPPAAEVHDAIQPSLPRPQLHSSALRAFVQEARASNDYGDDTIHSLEDLMTPLGDNEAEEDTLQGLALPTSAPRNEAERERQAEIMDLHRLNNHLRTTKTNVRDASRGMSRVRTRMEHIEVEETGEKVPVIVRDHSHEFSLWTWFRSFFWDGRLKTQREARNALLKMWGGVTLLGILLTVSFIWWASEAVACEIFCHPEYANYSPHPFAVDMDAPRRGIVIPTLVYRALFKSWSTPVVSPILSLFSWAWATLWSLVSSTNMVGLSRVSHTMAADGGPAMAAHTQNSWKIQEEAREEDNWDWSMAEDEILRR</sequence>
<dbReference type="AlphaFoldDB" id="A0A8H7J698"/>
<evidence type="ECO:0000313" key="3">
    <source>
        <dbReference type="Proteomes" id="UP000651452"/>
    </source>
</evidence>
<name>A0A8H7J698_9PLEO</name>
<feature type="compositionally biased region" description="Polar residues" evidence="1">
    <location>
        <begin position="217"/>
        <end position="231"/>
    </location>
</feature>
<feature type="region of interest" description="Disordered" evidence="1">
    <location>
        <begin position="143"/>
        <end position="235"/>
    </location>
</feature>